<dbReference type="Proteomes" id="UP000031670">
    <property type="component" value="Unassembled WGS sequence"/>
</dbReference>
<gene>
    <name evidence="1" type="ORF">JCM19232_3445</name>
</gene>
<reference evidence="1 2" key="1">
    <citation type="submission" date="2015-01" db="EMBL/GenBank/DDBJ databases">
        <title>Vibrio sp. C5 JCM 19232 whole genome shotgun sequence.</title>
        <authorList>
            <person name="Sawabe T."/>
            <person name="Meirelles P."/>
            <person name="Feng G."/>
            <person name="Sayaka M."/>
            <person name="Hattori M."/>
            <person name="Ohkuma M."/>
        </authorList>
    </citation>
    <scope>NUCLEOTIDE SEQUENCE [LARGE SCALE GENOMIC DNA]</scope>
    <source>
        <strain evidence="1 2">JCM19232</strain>
    </source>
</reference>
<sequence>MTNLATTEQALDTDLSENSTFAIGESPATLSDIYKEGTNIAVWKRPVHSELESAVDDFLAANPNFEKSLVVTPDELAEELIKVSNSTAPKPLVQDIELLVEMFSCLFELKKVGVRLTSLDVAMCPRFHVDHVPCRLVSTYHGVATEWLAHTDVDRTKLGHGSKGLSDAESGLFPSPDCVNQLTTGDVALLKGESWLGNSEGGLVHRSPSVPNGQNRLLLTLDFYD</sequence>
<evidence type="ECO:0000313" key="1">
    <source>
        <dbReference type="EMBL" id="GAM64169.1"/>
    </source>
</evidence>
<reference evidence="1 2" key="2">
    <citation type="submission" date="2015-01" db="EMBL/GenBank/DDBJ databases">
        <authorList>
            <consortium name="NBRP consortium"/>
            <person name="Sawabe T."/>
            <person name="Meirelles P."/>
            <person name="Feng G."/>
            <person name="Sayaka M."/>
            <person name="Hattori M."/>
            <person name="Ohkuma M."/>
        </authorList>
    </citation>
    <scope>NUCLEOTIDE SEQUENCE [LARGE SCALE GENOMIC DNA]</scope>
    <source>
        <strain evidence="1 2">JCM19232</strain>
    </source>
</reference>
<evidence type="ECO:0008006" key="3">
    <source>
        <dbReference type="Google" id="ProtNLM"/>
    </source>
</evidence>
<dbReference type="EMBL" id="BBSA01000011">
    <property type="protein sequence ID" value="GAM64169.1"/>
    <property type="molecule type" value="Genomic_DNA"/>
</dbReference>
<name>A0A0B8PNA5_9VIBR</name>
<proteinExistence type="predicted"/>
<protein>
    <recommendedName>
        <fullName evidence="3">Succinylglutamate desuccinylase</fullName>
    </recommendedName>
</protein>
<organism evidence="1 2">
    <name type="scientific">Vibrio ishigakensis</name>
    <dbReference type="NCBI Taxonomy" id="1481914"/>
    <lineage>
        <taxon>Bacteria</taxon>
        <taxon>Pseudomonadati</taxon>
        <taxon>Pseudomonadota</taxon>
        <taxon>Gammaproteobacteria</taxon>
        <taxon>Vibrionales</taxon>
        <taxon>Vibrionaceae</taxon>
        <taxon>Vibrio</taxon>
    </lineage>
</organism>
<comment type="caution">
    <text evidence="1">The sequence shown here is derived from an EMBL/GenBank/DDBJ whole genome shotgun (WGS) entry which is preliminary data.</text>
</comment>
<accession>A0A0B8PNA5</accession>
<dbReference type="InterPro" id="IPR014955">
    <property type="entry name" value="DUF1826"/>
</dbReference>
<evidence type="ECO:0000313" key="2">
    <source>
        <dbReference type="Proteomes" id="UP000031670"/>
    </source>
</evidence>
<dbReference type="Pfam" id="PF08856">
    <property type="entry name" value="DUF1826"/>
    <property type="match status" value="1"/>
</dbReference>
<dbReference type="AlphaFoldDB" id="A0A0B8PNA5"/>